<evidence type="ECO:0000313" key="1">
    <source>
        <dbReference type="EMBL" id="KAA9028435.1"/>
    </source>
</evidence>
<dbReference type="RefSeq" id="WP_150438687.1">
    <property type="nucleotide sequence ID" value="NZ_VYKL01000010.1"/>
</dbReference>
<name>A0A5J5I1G9_9BACI</name>
<sequence>MQKQLFHTTNPAELGNYFFGERLLDFPKYLTFLMDYLDRNNQQVQFLHAFVHIESKDEEKEEVLTVETVFYNGNEIIRIWGAKDTESGVALIVTMEVINAETKQTEEEYIVIENDEEFYHEQEQEN</sequence>
<reference evidence="1 2" key="1">
    <citation type="submission" date="2019-09" db="EMBL/GenBank/DDBJ databases">
        <title>Whole genome sequences of isolates from the Mars Exploration Rovers.</title>
        <authorList>
            <person name="Seuylemezian A."/>
            <person name="Vaishampayan P."/>
        </authorList>
    </citation>
    <scope>NUCLEOTIDE SEQUENCE [LARGE SCALE GENOMIC DNA]</scope>
    <source>
        <strain evidence="1 2">MER_TA_151</strain>
    </source>
</reference>
<gene>
    <name evidence="1" type="ORF">F4V44_03955</name>
</gene>
<keyword evidence="2" id="KW-1185">Reference proteome</keyword>
<protein>
    <submittedName>
        <fullName evidence="1">Uncharacterized protein</fullName>
    </submittedName>
</protein>
<accession>A0A5J5I1G9</accession>
<dbReference type="AlphaFoldDB" id="A0A5J5I1G9"/>
<dbReference type="Proteomes" id="UP000326671">
    <property type="component" value="Unassembled WGS sequence"/>
</dbReference>
<organism evidence="1 2">
    <name type="scientific">Niallia endozanthoxylica</name>
    <dbReference type="NCBI Taxonomy" id="2036016"/>
    <lineage>
        <taxon>Bacteria</taxon>
        <taxon>Bacillati</taxon>
        <taxon>Bacillota</taxon>
        <taxon>Bacilli</taxon>
        <taxon>Bacillales</taxon>
        <taxon>Bacillaceae</taxon>
        <taxon>Niallia</taxon>
    </lineage>
</organism>
<evidence type="ECO:0000313" key="2">
    <source>
        <dbReference type="Proteomes" id="UP000326671"/>
    </source>
</evidence>
<proteinExistence type="predicted"/>
<dbReference type="EMBL" id="VYKL01000010">
    <property type="protein sequence ID" value="KAA9028435.1"/>
    <property type="molecule type" value="Genomic_DNA"/>
</dbReference>
<comment type="caution">
    <text evidence="1">The sequence shown here is derived from an EMBL/GenBank/DDBJ whole genome shotgun (WGS) entry which is preliminary data.</text>
</comment>